<evidence type="ECO:0000259" key="2">
    <source>
        <dbReference type="Pfam" id="PF20151"/>
    </source>
</evidence>
<evidence type="ECO:0000256" key="1">
    <source>
        <dbReference type="SAM" id="Phobius"/>
    </source>
</evidence>
<keyword evidence="1" id="KW-1133">Transmembrane helix</keyword>
<dbReference type="Pfam" id="PF20151">
    <property type="entry name" value="DUF6533"/>
    <property type="match status" value="1"/>
</dbReference>
<protein>
    <recommendedName>
        <fullName evidence="2">DUF6533 domain-containing protein</fullName>
    </recommendedName>
</protein>
<feature type="transmembrane region" description="Helical" evidence="1">
    <location>
        <begin position="213"/>
        <end position="230"/>
    </location>
</feature>
<feature type="domain" description="DUF6533" evidence="2">
    <location>
        <begin position="27"/>
        <end position="67"/>
    </location>
</feature>
<evidence type="ECO:0000313" key="3">
    <source>
        <dbReference type="EMBL" id="CAL1697434.1"/>
    </source>
</evidence>
<proteinExistence type="predicted"/>
<sequence>MSTTPNLDILSAVRIVSQTQAVSRSEVAAVVLLTYDILTTFGDEVELIWRKQWTTAKGMYFASRYIPWMFELALLTINIDGTTGLFFTMSQCRKWMIVQAVTLQLIVTIVDVILMTRVYALFNRNRTLLWVLIVLFCGEISYMSYVLSYVTPKLTYNDDCFVTSSPPIFVSYWIVSLVFETFLFLLTLVKFFEALRRGWGHRPIMRQFISDGTWAYALIFATMSLNSMLYKFVHSPLAGICFTWLLSVLSIAGSRLVLNPRRRSQEESSKLEDLSPISPTTRLAFKDTQLDSSLSTNGF</sequence>
<organism evidence="3 4">
    <name type="scientific">Somion occarium</name>
    <dbReference type="NCBI Taxonomy" id="3059160"/>
    <lineage>
        <taxon>Eukaryota</taxon>
        <taxon>Fungi</taxon>
        <taxon>Dikarya</taxon>
        <taxon>Basidiomycota</taxon>
        <taxon>Agaricomycotina</taxon>
        <taxon>Agaricomycetes</taxon>
        <taxon>Polyporales</taxon>
        <taxon>Cerrenaceae</taxon>
        <taxon>Somion</taxon>
    </lineage>
</organism>
<dbReference type="InterPro" id="IPR045340">
    <property type="entry name" value="DUF6533"/>
</dbReference>
<dbReference type="EMBL" id="OZ037953">
    <property type="protein sequence ID" value="CAL1697434.1"/>
    <property type="molecule type" value="Genomic_DNA"/>
</dbReference>
<keyword evidence="1" id="KW-0472">Membrane</keyword>
<evidence type="ECO:0000313" key="4">
    <source>
        <dbReference type="Proteomes" id="UP001497453"/>
    </source>
</evidence>
<reference evidence="4" key="1">
    <citation type="submission" date="2024-04" db="EMBL/GenBank/DDBJ databases">
        <authorList>
            <person name="Shaw F."/>
            <person name="Minotto A."/>
        </authorList>
    </citation>
    <scope>NUCLEOTIDE SEQUENCE [LARGE SCALE GENOMIC DNA]</scope>
</reference>
<accession>A0ABP1CSD2</accession>
<keyword evidence="4" id="KW-1185">Reference proteome</keyword>
<feature type="transmembrane region" description="Helical" evidence="1">
    <location>
        <begin position="68"/>
        <end position="89"/>
    </location>
</feature>
<feature type="transmembrane region" description="Helical" evidence="1">
    <location>
        <begin position="170"/>
        <end position="192"/>
    </location>
</feature>
<gene>
    <name evidence="3" type="ORF">GFSPODELE1_LOCUS1647</name>
</gene>
<name>A0ABP1CSD2_9APHY</name>
<keyword evidence="1" id="KW-0812">Transmembrane</keyword>
<feature type="transmembrane region" description="Helical" evidence="1">
    <location>
        <begin position="128"/>
        <end position="150"/>
    </location>
</feature>
<feature type="transmembrane region" description="Helical" evidence="1">
    <location>
        <begin position="95"/>
        <end position="116"/>
    </location>
</feature>
<dbReference type="Proteomes" id="UP001497453">
    <property type="component" value="Chromosome 10"/>
</dbReference>
<feature type="transmembrane region" description="Helical" evidence="1">
    <location>
        <begin position="236"/>
        <end position="258"/>
    </location>
</feature>